<gene>
    <name evidence="1" type="ORF">BJI69_05605</name>
</gene>
<dbReference type="KEGG" id="lrz:BJI69_05605"/>
<evidence type="ECO:0000313" key="2">
    <source>
        <dbReference type="Proteomes" id="UP000182987"/>
    </source>
</evidence>
<dbReference type="PATRIC" id="fig|1440763.5.peg.528"/>
<accession>A0A0G9HFW3</accession>
<organism evidence="1 2">
    <name type="scientific">Luteibacter rhizovicinus DSM 16549</name>
    <dbReference type="NCBI Taxonomy" id="1440763"/>
    <lineage>
        <taxon>Bacteria</taxon>
        <taxon>Pseudomonadati</taxon>
        <taxon>Pseudomonadota</taxon>
        <taxon>Gammaproteobacteria</taxon>
        <taxon>Lysobacterales</taxon>
        <taxon>Rhodanobacteraceae</taxon>
        <taxon>Luteibacter</taxon>
    </lineage>
</organism>
<dbReference type="AlphaFoldDB" id="A0A0G9HFW3"/>
<proteinExistence type="predicted"/>
<name>A0A0G9HFW3_9GAMM</name>
<dbReference type="EMBL" id="CP017480">
    <property type="protein sequence ID" value="APG03444.1"/>
    <property type="molecule type" value="Genomic_DNA"/>
</dbReference>
<dbReference type="Proteomes" id="UP000182987">
    <property type="component" value="Chromosome"/>
</dbReference>
<sequence length="171" mass="18835">MGAQTVEGSEFFPQFQHFPLHPMQFAELGANLFMKARKFNRDPKLFFSGHPSGVSMHVIPIAGLSLQPVLLDIEVEEMAEALSFFLRVPMTVVMPEAGMRVTLLRNADGSRRYVDSKQDVIAADYPLLPQVHPIAERVGRRTDELAARGLNTATLIRLATAVRGLPSAAPP</sequence>
<keyword evidence="2" id="KW-1185">Reference proteome</keyword>
<evidence type="ECO:0000313" key="1">
    <source>
        <dbReference type="EMBL" id="APG03444.1"/>
    </source>
</evidence>
<protein>
    <submittedName>
        <fullName evidence="1">Uncharacterized protein</fullName>
    </submittedName>
</protein>
<reference evidence="2" key="1">
    <citation type="submission" date="2016-09" db="EMBL/GenBank/DDBJ databases">
        <authorList>
            <person name="Lysoe E."/>
        </authorList>
    </citation>
    <scope>NUCLEOTIDE SEQUENCE [LARGE SCALE GENOMIC DNA]</scope>
    <source>
        <strain evidence="2">LJ96T</strain>
    </source>
</reference>